<dbReference type="EMBL" id="NZBU01000012">
    <property type="protein sequence ID" value="MAG22365.1"/>
    <property type="molecule type" value="Genomic_DNA"/>
</dbReference>
<evidence type="ECO:0000313" key="2">
    <source>
        <dbReference type="Proteomes" id="UP000226592"/>
    </source>
</evidence>
<dbReference type="Gene3D" id="2.60.40.10">
    <property type="entry name" value="Immunoglobulins"/>
    <property type="match status" value="1"/>
</dbReference>
<dbReference type="InterPro" id="IPR013783">
    <property type="entry name" value="Ig-like_fold"/>
</dbReference>
<comment type="caution">
    <text evidence="1">The sequence shown here is derived from an EMBL/GenBank/DDBJ whole genome shotgun (WGS) entry which is preliminary data.</text>
</comment>
<protein>
    <recommendedName>
        <fullName evidence="3">CARDB domain-containing protein</fullName>
    </recommendedName>
</protein>
<organism evidence="1 2">
    <name type="scientific">Candidatus Iainarchaeum sp</name>
    <dbReference type="NCBI Taxonomy" id="3101447"/>
    <lineage>
        <taxon>Archaea</taxon>
        <taxon>Candidatus Iainarchaeota</taxon>
        <taxon>Candidatus Iainarchaeia</taxon>
        <taxon>Candidatus Iainarchaeales</taxon>
        <taxon>Candidatus Iainarchaeaceae</taxon>
        <taxon>Candidatus Iainarchaeum</taxon>
    </lineage>
</organism>
<dbReference type="PROSITE" id="PS51257">
    <property type="entry name" value="PROKAR_LIPOPROTEIN"/>
    <property type="match status" value="1"/>
</dbReference>
<reference evidence="2" key="1">
    <citation type="submission" date="2017-09" db="EMBL/GenBank/DDBJ databases">
        <title>The Reconstruction of 2,631 Draft Metagenome-Assembled Genomes from the Global Oceans.</title>
        <authorList>
            <person name="Tully B.J."/>
            <person name="Graham E.D."/>
            <person name="Heidelberg J.F."/>
        </authorList>
    </citation>
    <scope>NUCLEOTIDE SEQUENCE [LARGE SCALE GENOMIC DNA]</scope>
</reference>
<gene>
    <name evidence="1" type="ORF">CL943_03630</name>
</gene>
<evidence type="ECO:0000313" key="1">
    <source>
        <dbReference type="EMBL" id="MAG22365.1"/>
    </source>
</evidence>
<dbReference type="Proteomes" id="UP000226592">
    <property type="component" value="Unassembled WGS sequence"/>
</dbReference>
<sequence length="87" mass="9276">MKIVIILLLALLLASGCIESPEDISIEIDTPANVRQNEEFEIKVTLKNTGNTAQKLANIDIGESYLAGIVILSSTPKYTTTSLGAGK</sequence>
<evidence type="ECO:0008006" key="3">
    <source>
        <dbReference type="Google" id="ProtNLM"/>
    </source>
</evidence>
<name>A0A2D6M1P9_9ARCH</name>
<accession>A0A2D6M1P9</accession>
<dbReference type="AlphaFoldDB" id="A0A2D6M1P9"/>
<proteinExistence type="predicted"/>